<dbReference type="Gene3D" id="1.25.40.420">
    <property type="match status" value="1"/>
</dbReference>
<dbReference type="PROSITE" id="PS50097">
    <property type="entry name" value="BTB"/>
    <property type="match status" value="1"/>
</dbReference>
<reference evidence="5" key="2">
    <citation type="submission" date="2015-06" db="UniProtKB">
        <authorList>
            <consortium name="EnsemblMetazoa"/>
        </authorList>
    </citation>
    <scope>IDENTIFICATION</scope>
</reference>
<evidence type="ECO:0000256" key="2">
    <source>
        <dbReference type="ARBA" id="ARBA00022737"/>
    </source>
</evidence>
<evidence type="ECO:0000256" key="1">
    <source>
        <dbReference type="ARBA" id="ARBA00022441"/>
    </source>
</evidence>
<dbReference type="PANTHER" id="PTHR24412:SF491">
    <property type="entry name" value="KELCH REPEAT AND BTB DOMAIN-CONTAINING PROTEIN 12"/>
    <property type="match status" value="1"/>
</dbReference>
<dbReference type="eggNOG" id="KOG4441">
    <property type="taxonomic scope" value="Eukaryota"/>
</dbReference>
<name>T1JY80_TETUR</name>
<keyword evidence="3" id="KW-0009">Actin-binding</keyword>
<dbReference type="Pfam" id="PF07707">
    <property type="entry name" value="BACK"/>
    <property type="match status" value="1"/>
</dbReference>
<keyword evidence="2" id="KW-0677">Repeat</keyword>
<sequence>MDSLKTDNQLLIVNRSVEYRISKELIRKIPYFEKMFPHDLKESKVNKVVLDFDEKTFKIILDWIEMGSMYIKMDHVINLCTMVDYFGMNHNLIKDCFTYFHKNFSIEHLGTVMSQVTSTSKLVNSRALDAFICHHFLKIVNTSFWLKCHSATVLKICRLNVMISSEYQVFEAIIKWLRYRFDYRKRYFAQLLASIRWCNMDPGHLSDLKKNDLVRSADLVVETCSLDEGCGCNYDRTKQNYFITIEELNTKNLRIKVLDSNFFPLVNQVFKWDNSLPLFSLPDEHVSDVVFDSGRKMIRIDWKQEKCRLLNYVEYLTYLAKVSGKFVAITGSLLLEANGKLILLRISNEFVECWSDPKAENINSIAYSFKDNFIATILDKNMYILTEALDFMTFKIDKDGELKIIKLKRLKEQLDFDDLFLTSGQAHDKVFLVDKSTGNVYCFNITTQRWSQIGLLVNYNCCKTDRKKKSSKLLTFTSAFLSIDAIRPCLKRKLNSSN</sequence>
<proteinExistence type="predicted"/>
<dbReference type="EMBL" id="CAEY01000830">
    <property type="status" value="NOT_ANNOTATED_CDS"/>
    <property type="molecule type" value="Genomic_DNA"/>
</dbReference>
<keyword evidence="1" id="KW-0880">Kelch repeat</keyword>
<keyword evidence="6" id="KW-1185">Reference proteome</keyword>
<dbReference type="Gene3D" id="3.30.710.10">
    <property type="entry name" value="Potassium Channel Kv1.1, Chain A"/>
    <property type="match status" value="1"/>
</dbReference>
<evidence type="ECO:0000313" key="5">
    <source>
        <dbReference type="EnsemblMetazoa" id="tetur02g14731.1"/>
    </source>
</evidence>
<organism evidence="5 6">
    <name type="scientific">Tetranychus urticae</name>
    <name type="common">Two-spotted spider mite</name>
    <dbReference type="NCBI Taxonomy" id="32264"/>
    <lineage>
        <taxon>Eukaryota</taxon>
        <taxon>Metazoa</taxon>
        <taxon>Ecdysozoa</taxon>
        <taxon>Arthropoda</taxon>
        <taxon>Chelicerata</taxon>
        <taxon>Arachnida</taxon>
        <taxon>Acari</taxon>
        <taxon>Acariformes</taxon>
        <taxon>Trombidiformes</taxon>
        <taxon>Prostigmata</taxon>
        <taxon>Eleutherengona</taxon>
        <taxon>Raphignathae</taxon>
        <taxon>Tetranychoidea</taxon>
        <taxon>Tetranychidae</taxon>
        <taxon>Tetranychus</taxon>
    </lineage>
</organism>
<dbReference type="CDD" id="cd18186">
    <property type="entry name" value="BTB_POZ_ZBTB_KLHL-like"/>
    <property type="match status" value="1"/>
</dbReference>
<reference evidence="6" key="1">
    <citation type="submission" date="2011-08" db="EMBL/GenBank/DDBJ databases">
        <authorList>
            <person name="Rombauts S."/>
        </authorList>
    </citation>
    <scope>NUCLEOTIDE SEQUENCE</scope>
    <source>
        <strain evidence="6">London</strain>
    </source>
</reference>
<feature type="domain" description="BTB" evidence="4">
    <location>
        <begin position="7"/>
        <end position="73"/>
    </location>
</feature>
<dbReference type="SMART" id="SM00875">
    <property type="entry name" value="BACK"/>
    <property type="match status" value="1"/>
</dbReference>
<dbReference type="EnsemblMetazoa" id="tetur02g14731.1">
    <property type="protein sequence ID" value="tetur02g14731.1"/>
    <property type="gene ID" value="tetur02g14731"/>
</dbReference>
<dbReference type="SUPFAM" id="SSF54695">
    <property type="entry name" value="POZ domain"/>
    <property type="match status" value="1"/>
</dbReference>
<dbReference type="HOGENOM" id="CLU_020442_0_0_1"/>
<dbReference type="Proteomes" id="UP000015104">
    <property type="component" value="Unassembled WGS sequence"/>
</dbReference>
<dbReference type="PANTHER" id="PTHR24412">
    <property type="entry name" value="KELCH PROTEIN"/>
    <property type="match status" value="1"/>
</dbReference>
<evidence type="ECO:0000313" key="6">
    <source>
        <dbReference type="Proteomes" id="UP000015104"/>
    </source>
</evidence>
<dbReference type="InterPro" id="IPR011333">
    <property type="entry name" value="SKP1/BTB/POZ_sf"/>
</dbReference>
<dbReference type="AlphaFoldDB" id="T1JY80"/>
<dbReference type="InterPro" id="IPR000210">
    <property type="entry name" value="BTB/POZ_dom"/>
</dbReference>
<protein>
    <recommendedName>
        <fullName evidence="4">BTB domain-containing protein</fullName>
    </recommendedName>
</protein>
<accession>T1JY80</accession>
<dbReference type="InterPro" id="IPR011705">
    <property type="entry name" value="BACK"/>
</dbReference>
<evidence type="ECO:0000256" key="3">
    <source>
        <dbReference type="ARBA" id="ARBA00023203"/>
    </source>
</evidence>
<dbReference type="STRING" id="32264.T1JY80"/>
<evidence type="ECO:0000259" key="4">
    <source>
        <dbReference type="PROSITE" id="PS50097"/>
    </source>
</evidence>